<comment type="caution">
    <text evidence="1">The sequence shown here is derived from an EMBL/GenBank/DDBJ whole genome shotgun (WGS) entry which is preliminary data.</text>
</comment>
<reference evidence="1" key="1">
    <citation type="submission" date="2022-03" db="EMBL/GenBank/DDBJ databases">
        <title>Draft genome sequence of Aduncisulcus paluster, a free-living microaerophilic Fornicata.</title>
        <authorList>
            <person name="Yuyama I."/>
            <person name="Kume K."/>
            <person name="Tamura T."/>
            <person name="Inagaki Y."/>
            <person name="Hashimoto T."/>
        </authorList>
    </citation>
    <scope>NUCLEOTIDE SEQUENCE</scope>
    <source>
        <strain evidence="1">NY0171</strain>
    </source>
</reference>
<gene>
    <name evidence="1" type="ORF">ADUPG1_012290</name>
</gene>
<proteinExistence type="predicted"/>
<keyword evidence="2" id="KW-1185">Reference proteome</keyword>
<protein>
    <submittedName>
        <fullName evidence="1">Uncharacterized protein</fullName>
    </submittedName>
</protein>
<evidence type="ECO:0000313" key="2">
    <source>
        <dbReference type="Proteomes" id="UP001057375"/>
    </source>
</evidence>
<accession>A0ABQ5JZ00</accession>
<dbReference type="EMBL" id="BQXS01012437">
    <property type="protein sequence ID" value="GKT22987.1"/>
    <property type="molecule type" value="Genomic_DNA"/>
</dbReference>
<evidence type="ECO:0000313" key="1">
    <source>
        <dbReference type="EMBL" id="GKT22987.1"/>
    </source>
</evidence>
<organism evidence="1 2">
    <name type="scientific">Aduncisulcus paluster</name>
    <dbReference type="NCBI Taxonomy" id="2918883"/>
    <lineage>
        <taxon>Eukaryota</taxon>
        <taxon>Metamonada</taxon>
        <taxon>Carpediemonas-like organisms</taxon>
        <taxon>Aduncisulcus</taxon>
    </lineage>
</organism>
<name>A0ABQ5JZ00_9EUKA</name>
<dbReference type="Proteomes" id="UP001057375">
    <property type="component" value="Unassembled WGS sequence"/>
</dbReference>
<sequence>MSEQEIDGVIKMTKETRGIVEELIQLSRESSCLIHSIREELTKLNRFKIQAKECTEQLLRAREASEMYRFISSEVSYVVALAKKLPQKEKMSRIVLIFSNPQNDKQREQAPRLLRSMCSNILAISKALSRKHEDDIDYSVKDIVKRPFDKDSSVKQISCFADIDAKTQAIITKTSSLSSIQSYSIPSSVSALEEFKYLRNETYQAVNFLLHHISQFIDNWKSGTKLPITFINTAKDCLEEMQQAHKAVIAWT</sequence>